<keyword evidence="3" id="KW-1185">Reference proteome</keyword>
<evidence type="ECO:0000256" key="1">
    <source>
        <dbReference type="SAM" id="MobiDB-lite"/>
    </source>
</evidence>
<dbReference type="AlphaFoldDB" id="A0A3N6RZ75"/>
<name>A0A3N6RZ75_9CYAN</name>
<reference evidence="2 3" key="1">
    <citation type="journal article" date="2018" name="ACS Chem. Biol.">
        <title>Ketoreductase domain dysfunction expands chemodiversity: malyngamide biosynthesis in the cyanobacterium Okeania hirsuta.</title>
        <authorList>
            <person name="Moss N.A."/>
            <person name="Leao T."/>
            <person name="Rankin M."/>
            <person name="McCullough T.M."/>
            <person name="Qu P."/>
            <person name="Korobeynikov A."/>
            <person name="Smith J.L."/>
            <person name="Gerwick L."/>
            <person name="Gerwick W.H."/>
        </authorList>
    </citation>
    <scope>NUCLEOTIDE SEQUENCE [LARGE SCALE GENOMIC DNA]</scope>
    <source>
        <strain evidence="2 3">PAB10Feb10-1</strain>
    </source>
</reference>
<dbReference type="EMBL" id="RCBY01000006">
    <property type="protein sequence ID" value="RQH55439.1"/>
    <property type="molecule type" value="Genomic_DNA"/>
</dbReference>
<protein>
    <submittedName>
        <fullName evidence="2">Uncharacterized protein</fullName>
    </submittedName>
</protein>
<evidence type="ECO:0000313" key="3">
    <source>
        <dbReference type="Proteomes" id="UP000269154"/>
    </source>
</evidence>
<accession>A0A3N6RZ75</accession>
<dbReference type="Proteomes" id="UP000269154">
    <property type="component" value="Unassembled WGS sequence"/>
</dbReference>
<feature type="region of interest" description="Disordered" evidence="1">
    <location>
        <begin position="1"/>
        <end position="27"/>
    </location>
</feature>
<gene>
    <name evidence="2" type="ORF">D5R40_01845</name>
</gene>
<sequence length="80" mass="8861">TPNPSQPTPNPSQEGRGRTESGGKKEEEKEKVFLIALLSGHYITQRLYLWQGGIPFALRKAPNCASTDGGLKVNLRKSFY</sequence>
<proteinExistence type="predicted"/>
<comment type="caution">
    <text evidence="2">The sequence shown here is derived from an EMBL/GenBank/DDBJ whole genome shotgun (WGS) entry which is preliminary data.</text>
</comment>
<feature type="compositionally biased region" description="Pro residues" evidence="1">
    <location>
        <begin position="1"/>
        <end position="10"/>
    </location>
</feature>
<evidence type="ECO:0000313" key="2">
    <source>
        <dbReference type="EMBL" id="RQH55439.1"/>
    </source>
</evidence>
<feature type="non-terminal residue" evidence="2">
    <location>
        <position position="1"/>
    </location>
</feature>
<organism evidence="2 3">
    <name type="scientific">Okeania hirsuta</name>
    <dbReference type="NCBI Taxonomy" id="1458930"/>
    <lineage>
        <taxon>Bacteria</taxon>
        <taxon>Bacillati</taxon>
        <taxon>Cyanobacteriota</taxon>
        <taxon>Cyanophyceae</taxon>
        <taxon>Oscillatoriophycideae</taxon>
        <taxon>Oscillatoriales</taxon>
        <taxon>Microcoleaceae</taxon>
        <taxon>Okeania</taxon>
    </lineage>
</organism>
<feature type="compositionally biased region" description="Basic and acidic residues" evidence="1">
    <location>
        <begin position="15"/>
        <end position="27"/>
    </location>
</feature>